<feature type="transmembrane region" description="Helical" evidence="1">
    <location>
        <begin position="203"/>
        <end position="219"/>
    </location>
</feature>
<feature type="transmembrane region" description="Helical" evidence="1">
    <location>
        <begin position="557"/>
        <end position="576"/>
    </location>
</feature>
<keyword evidence="4" id="KW-1185">Reference proteome</keyword>
<feature type="transmembrane region" description="Helical" evidence="1">
    <location>
        <begin position="582"/>
        <end position="601"/>
    </location>
</feature>
<sequence>MWSLKAALATLFGGLNAAGQPPGPDEVAPDHVVVFVHGMGKALKGGTLQEWAQPLAQSLRDYALDDVDCNDCAPLIISQASAVGDTPALLAKVLRQHLPDHEPVYASILMTEASWGADFVPASATDTYTWAWSMVGKVFGRSMYLLRWNLYPGRFALKNPFWIVEKAKQIAFCGVTAVAGFLAVIVAMVILGVVIILANVPGLGRFVGAFVGLFAEFLGDPQVWRRRPLQAAAMRARIIRTLAPWQNSGIPITLVAHSQGAAVAGQVLFQNTRPDSVASVQNFVTVGSGVGLLGYAMWGGSGTDPVKDWIQNTDIRWVNLWGKYDFVPAGPISTDANGCSPVFRRLFDRSHPNDPGPGPEEHAVYNRSALIYDHIVYSRNRIEVIDPIARLILPAPVSDGGLPSSVPIPLGTSGDRRLRPHRVLVKSLTATRALAITVAFGVAESVLAAVTSFAPARFLMQCSSSTDSTSPWWSAWFCYNQGFSWTNPNSWLGHAIAVIVVATIYIALLNGPIWNGFHHRVERRRRRSRDELRKNGKVGDLPRQGPLTETGNPWRWVFCYVAAVWISTLPVLYYLASPGAAGLGAIIAILLAWESIIGIRVTPLPARHALTGADL</sequence>
<feature type="chain" id="PRO_5038401671" description="Alpha/beta hydrolase family protein" evidence="2">
    <location>
        <begin position="18"/>
        <end position="615"/>
    </location>
</feature>
<dbReference type="AlphaFoldDB" id="A0A3P5WXP1"/>
<keyword evidence="2" id="KW-0732">Signal</keyword>
<feature type="signal peptide" evidence="2">
    <location>
        <begin position="1"/>
        <end position="17"/>
    </location>
</feature>
<evidence type="ECO:0000256" key="1">
    <source>
        <dbReference type="SAM" id="Phobius"/>
    </source>
</evidence>
<protein>
    <recommendedName>
        <fullName evidence="5">Alpha/beta hydrolase family protein</fullName>
    </recommendedName>
</protein>
<evidence type="ECO:0000313" key="4">
    <source>
        <dbReference type="Proteomes" id="UP000280861"/>
    </source>
</evidence>
<dbReference type="EMBL" id="UXAU01000019">
    <property type="protein sequence ID" value="VDC23870.1"/>
    <property type="molecule type" value="Genomic_DNA"/>
</dbReference>
<feature type="transmembrane region" description="Helical" evidence="1">
    <location>
        <begin position="491"/>
        <end position="517"/>
    </location>
</feature>
<dbReference type="Proteomes" id="UP000280861">
    <property type="component" value="Unassembled WGS sequence"/>
</dbReference>
<evidence type="ECO:0008006" key="5">
    <source>
        <dbReference type="Google" id="ProtNLM"/>
    </source>
</evidence>
<dbReference type="InterPro" id="IPR029058">
    <property type="entry name" value="AB_hydrolase_fold"/>
</dbReference>
<accession>A0A3P5WXP1</accession>
<keyword evidence="1" id="KW-1133">Transmembrane helix</keyword>
<reference evidence="3 4" key="1">
    <citation type="submission" date="2018-11" db="EMBL/GenBank/DDBJ databases">
        <authorList>
            <person name="Criscuolo A."/>
        </authorList>
    </citation>
    <scope>NUCLEOTIDE SEQUENCE [LARGE SCALE GENOMIC DNA]</scope>
    <source>
        <strain evidence="3">AT11b</strain>
    </source>
</reference>
<name>A0A3P5WXP1_9MICC</name>
<gene>
    <name evidence="3" type="ORF">PSET11_01312</name>
</gene>
<dbReference type="OrthoDB" id="4892069at2"/>
<dbReference type="RefSeq" id="WP_124091271.1">
    <property type="nucleotide sequence ID" value="NZ_JBHTMI010000017.1"/>
</dbReference>
<proteinExistence type="predicted"/>
<evidence type="ECO:0000256" key="2">
    <source>
        <dbReference type="SAM" id="SignalP"/>
    </source>
</evidence>
<keyword evidence="1" id="KW-0472">Membrane</keyword>
<evidence type="ECO:0000313" key="3">
    <source>
        <dbReference type="EMBL" id="VDC23870.1"/>
    </source>
</evidence>
<organism evidence="3 4">
    <name type="scientific">Arthrobacter ulcerisalmonis</name>
    <dbReference type="NCBI Taxonomy" id="2483813"/>
    <lineage>
        <taxon>Bacteria</taxon>
        <taxon>Bacillati</taxon>
        <taxon>Actinomycetota</taxon>
        <taxon>Actinomycetes</taxon>
        <taxon>Micrococcales</taxon>
        <taxon>Micrococcaceae</taxon>
        <taxon>Arthrobacter</taxon>
    </lineage>
</organism>
<dbReference type="SUPFAM" id="SSF53474">
    <property type="entry name" value="alpha/beta-Hydrolases"/>
    <property type="match status" value="1"/>
</dbReference>
<feature type="transmembrane region" description="Helical" evidence="1">
    <location>
        <begin position="170"/>
        <end position="197"/>
    </location>
</feature>
<keyword evidence="1" id="KW-0812">Transmembrane</keyword>